<proteinExistence type="predicted"/>
<evidence type="ECO:0000313" key="5">
    <source>
        <dbReference type="EMBL" id="KAH6834816.1"/>
    </source>
</evidence>
<keyword evidence="1" id="KW-0678">Repressor</keyword>
<evidence type="ECO:0000313" key="6">
    <source>
        <dbReference type="Proteomes" id="UP001190926"/>
    </source>
</evidence>
<evidence type="ECO:0000256" key="1">
    <source>
        <dbReference type="ARBA" id="ARBA00022491"/>
    </source>
</evidence>
<comment type="caution">
    <text evidence="5">The sequence shown here is derived from an EMBL/GenBank/DDBJ whole genome shotgun (WGS) entry which is preliminary data.</text>
</comment>
<protein>
    <submittedName>
        <fullName evidence="5">Uncharacterized protein</fullName>
    </submittedName>
</protein>
<dbReference type="Proteomes" id="UP001190926">
    <property type="component" value="Unassembled WGS sequence"/>
</dbReference>
<dbReference type="PANTHER" id="PTHR33388:SF2">
    <property type="entry name" value="PROTEIN SPOROCYTELESS"/>
    <property type="match status" value="1"/>
</dbReference>
<gene>
    <name evidence="5" type="ORF">C2S53_000901</name>
</gene>
<organism evidence="5 6">
    <name type="scientific">Perilla frutescens var. hirtella</name>
    <name type="common">Perilla citriodora</name>
    <name type="synonym">Perilla setoyensis</name>
    <dbReference type="NCBI Taxonomy" id="608512"/>
    <lineage>
        <taxon>Eukaryota</taxon>
        <taxon>Viridiplantae</taxon>
        <taxon>Streptophyta</taxon>
        <taxon>Embryophyta</taxon>
        <taxon>Tracheophyta</taxon>
        <taxon>Spermatophyta</taxon>
        <taxon>Magnoliopsida</taxon>
        <taxon>eudicotyledons</taxon>
        <taxon>Gunneridae</taxon>
        <taxon>Pentapetalae</taxon>
        <taxon>asterids</taxon>
        <taxon>lamiids</taxon>
        <taxon>Lamiales</taxon>
        <taxon>Lamiaceae</taxon>
        <taxon>Nepetoideae</taxon>
        <taxon>Elsholtzieae</taxon>
        <taxon>Perilla</taxon>
    </lineage>
</organism>
<dbReference type="GO" id="GO:0003700">
    <property type="term" value="F:DNA-binding transcription factor activity"/>
    <property type="evidence" value="ECO:0007669"/>
    <property type="project" value="InterPro"/>
</dbReference>
<sequence>MASSGMLSEHQTTNPPIRRSSGRRKAKGGGGDSKKKKQPQRGMGVEKLEKLRLQEIPETDQPGFLSFTNPFSDMSHLQFTRNPGFQYGSVLHNHVHVFGINDSDLLPKNCNVIAGNVVKCFSLHCNACHKKKKINGENIGVRSEMCKAGDNQNMMMINQDSIMHKPQVEVVAVHRKGSCTSSWDGGNRVLMEYDFFPAGKSGGASIDSDDGGELAAMKQPPAGFDASNCVDLSLKLSY</sequence>
<feature type="region of interest" description="Disordered" evidence="4">
    <location>
        <begin position="1"/>
        <end position="47"/>
    </location>
</feature>
<evidence type="ECO:0000256" key="2">
    <source>
        <dbReference type="ARBA" id="ARBA00023015"/>
    </source>
</evidence>
<name>A0AAD4JJV3_PERFH</name>
<keyword evidence="6" id="KW-1185">Reference proteome</keyword>
<dbReference type="InterPro" id="IPR040356">
    <property type="entry name" value="SPEAR"/>
</dbReference>
<keyword evidence="3" id="KW-0804">Transcription</keyword>
<dbReference type="PANTHER" id="PTHR33388">
    <property type="entry name" value="OS01G0212500 PROTEIN"/>
    <property type="match status" value="1"/>
</dbReference>
<keyword evidence="2" id="KW-0805">Transcription regulation</keyword>
<reference evidence="5 6" key="1">
    <citation type="journal article" date="2021" name="Nat. Commun.">
        <title>Incipient diploidization of the medicinal plant Perilla within 10,000 years.</title>
        <authorList>
            <person name="Zhang Y."/>
            <person name="Shen Q."/>
            <person name="Leng L."/>
            <person name="Zhang D."/>
            <person name="Chen S."/>
            <person name="Shi Y."/>
            <person name="Ning Z."/>
            <person name="Chen S."/>
        </authorList>
    </citation>
    <scope>NUCLEOTIDE SEQUENCE [LARGE SCALE GENOMIC DNA]</scope>
    <source>
        <strain evidence="6">cv. PC099</strain>
    </source>
</reference>
<accession>A0AAD4JJV3</accession>
<evidence type="ECO:0000256" key="4">
    <source>
        <dbReference type="SAM" id="MobiDB-lite"/>
    </source>
</evidence>
<dbReference type="EMBL" id="SDAM02000043">
    <property type="protein sequence ID" value="KAH6834816.1"/>
    <property type="molecule type" value="Genomic_DNA"/>
</dbReference>
<evidence type="ECO:0000256" key="3">
    <source>
        <dbReference type="ARBA" id="ARBA00023163"/>
    </source>
</evidence>
<dbReference type="AlphaFoldDB" id="A0AAD4JJV3"/>
<feature type="compositionally biased region" description="Polar residues" evidence="4">
    <location>
        <begin position="1"/>
        <end position="15"/>
    </location>
</feature>